<evidence type="ECO:0000256" key="3">
    <source>
        <dbReference type="ARBA" id="ARBA00013096"/>
    </source>
</evidence>
<comment type="catalytic activity">
    <reaction evidence="9">
        <text>[thioredoxin]-disulfide + sulfite + adenosine 3',5'-bisphosphate + 2 H(+) = [thioredoxin]-dithiol + 3'-phosphoadenylyl sulfate</text>
        <dbReference type="Rhea" id="RHEA:11724"/>
        <dbReference type="Rhea" id="RHEA-COMP:10698"/>
        <dbReference type="Rhea" id="RHEA-COMP:10700"/>
        <dbReference type="ChEBI" id="CHEBI:15378"/>
        <dbReference type="ChEBI" id="CHEBI:17359"/>
        <dbReference type="ChEBI" id="CHEBI:29950"/>
        <dbReference type="ChEBI" id="CHEBI:50058"/>
        <dbReference type="ChEBI" id="CHEBI:58339"/>
        <dbReference type="ChEBI" id="CHEBI:58343"/>
        <dbReference type="EC" id="1.8.4.8"/>
    </reaction>
</comment>
<sequence length="268" mass="30396">MTAKSADKQVINIRDKVFLSEIQIAHINEILQDLSPQEIIKWTLTTFPNVYQTTALGLTGLVTIDILSKSSLGKNVELIFLDTLHHFPQTLDLLEKIRSKYPSNKLNVFKPLNASSESEFANVHGDNLWETDEDKYDYFVKVEPSQRAYSELDVVAVFTGRRKTQGGARNSLQILEIDGASNIIKINPFANWTFSQVHNYIKENDVPYNELLDLGYRSVGDYHSTQPVAEGEDERAGRWKGRAKTECGIHEASRFAQFLKENSSKEKA</sequence>
<accession>A0A9P8PNT1</accession>
<evidence type="ECO:0000313" key="14">
    <source>
        <dbReference type="EMBL" id="KAH3674880.1"/>
    </source>
</evidence>
<dbReference type="SUPFAM" id="SSF52402">
    <property type="entry name" value="Adenine nucleotide alpha hydrolases-like"/>
    <property type="match status" value="1"/>
</dbReference>
<gene>
    <name evidence="14" type="ORF">WICPIJ_009450</name>
</gene>
<dbReference type="EC" id="1.8.4.8" evidence="3"/>
<dbReference type="PANTHER" id="PTHR46509">
    <property type="entry name" value="PHOSPHOADENOSINE PHOSPHOSULFATE REDUCTASE"/>
    <property type="match status" value="1"/>
</dbReference>
<keyword evidence="15" id="KW-1185">Reference proteome</keyword>
<evidence type="ECO:0000256" key="7">
    <source>
        <dbReference type="ARBA" id="ARBA00023167"/>
    </source>
</evidence>
<evidence type="ECO:0000256" key="8">
    <source>
        <dbReference type="ARBA" id="ARBA00023192"/>
    </source>
</evidence>
<dbReference type="InterPro" id="IPR014729">
    <property type="entry name" value="Rossmann-like_a/b/a_fold"/>
</dbReference>
<name>A0A9P8PNT1_WICPI</name>
<evidence type="ECO:0000256" key="1">
    <source>
        <dbReference type="ARBA" id="ARBA00004848"/>
    </source>
</evidence>
<keyword evidence="8" id="KW-0198">Cysteine biosynthesis</keyword>
<reference evidence="14" key="1">
    <citation type="journal article" date="2021" name="Open Biol.">
        <title>Shared evolutionary footprints suggest mitochondrial oxidative damage underlies multiple complex I losses in fungi.</title>
        <authorList>
            <person name="Schikora-Tamarit M.A."/>
            <person name="Marcet-Houben M."/>
            <person name="Nosek J."/>
            <person name="Gabaldon T."/>
        </authorList>
    </citation>
    <scope>NUCLEOTIDE SEQUENCE</scope>
    <source>
        <strain evidence="14">CBS2887</strain>
    </source>
</reference>
<evidence type="ECO:0000256" key="12">
    <source>
        <dbReference type="ARBA" id="ARBA00082553"/>
    </source>
</evidence>
<evidence type="ECO:0000256" key="10">
    <source>
        <dbReference type="ARBA" id="ARBA00078053"/>
    </source>
</evidence>
<keyword evidence="4" id="KW-0028">Amino-acid biosynthesis</keyword>
<dbReference type="GO" id="GO:0004604">
    <property type="term" value="F:phosphoadenylyl-sulfate reductase (thioredoxin) activity"/>
    <property type="evidence" value="ECO:0007669"/>
    <property type="project" value="UniProtKB-EC"/>
</dbReference>
<dbReference type="NCBIfam" id="TIGR02057">
    <property type="entry name" value="PAPS_reductase"/>
    <property type="match status" value="1"/>
</dbReference>
<dbReference type="Pfam" id="PF01507">
    <property type="entry name" value="PAPS_reduct"/>
    <property type="match status" value="1"/>
</dbReference>
<dbReference type="PIRSF" id="PIRSF000857">
    <property type="entry name" value="PAPS_reductase"/>
    <property type="match status" value="1"/>
</dbReference>
<dbReference type="NCBIfam" id="NF002537">
    <property type="entry name" value="PRK02090.1"/>
    <property type="match status" value="1"/>
</dbReference>
<dbReference type="GO" id="GO:0009086">
    <property type="term" value="P:methionine biosynthetic process"/>
    <property type="evidence" value="ECO:0007669"/>
    <property type="project" value="UniProtKB-KW"/>
</dbReference>
<dbReference type="GO" id="GO:0019344">
    <property type="term" value="P:cysteine biosynthetic process"/>
    <property type="evidence" value="ECO:0007669"/>
    <property type="project" value="UniProtKB-KW"/>
</dbReference>
<evidence type="ECO:0000259" key="13">
    <source>
        <dbReference type="Pfam" id="PF01507"/>
    </source>
</evidence>
<dbReference type="OrthoDB" id="7869097at2759"/>
<dbReference type="Gene3D" id="3.40.50.620">
    <property type="entry name" value="HUPs"/>
    <property type="match status" value="1"/>
</dbReference>
<evidence type="ECO:0000256" key="11">
    <source>
        <dbReference type="ARBA" id="ARBA00082472"/>
    </source>
</evidence>
<evidence type="ECO:0000256" key="9">
    <source>
        <dbReference type="ARBA" id="ARBA00052536"/>
    </source>
</evidence>
<feature type="domain" description="Phosphoadenosine phosphosulphate reductase" evidence="13">
    <location>
        <begin position="51"/>
        <end position="227"/>
    </location>
</feature>
<dbReference type="CDD" id="cd23945">
    <property type="entry name" value="PAPS_reductase"/>
    <property type="match status" value="1"/>
</dbReference>
<keyword evidence="7" id="KW-0486">Methionine biosynthesis</keyword>
<proteinExistence type="inferred from homology"/>
<keyword evidence="5" id="KW-0521">NADP</keyword>
<dbReference type="GO" id="GO:0019379">
    <property type="term" value="P:sulfate assimilation, phosphoadenylyl sulfate reduction by phosphoadenylyl-sulfate reductase (thioredoxin)"/>
    <property type="evidence" value="ECO:0007669"/>
    <property type="project" value="InterPro"/>
</dbReference>
<comment type="caution">
    <text evidence="14">The sequence shown here is derived from an EMBL/GenBank/DDBJ whole genome shotgun (WGS) entry which is preliminary data.</text>
</comment>
<dbReference type="NCBIfam" id="TIGR00434">
    <property type="entry name" value="cysH"/>
    <property type="match status" value="1"/>
</dbReference>
<evidence type="ECO:0000256" key="6">
    <source>
        <dbReference type="ARBA" id="ARBA00023002"/>
    </source>
</evidence>
<dbReference type="InterPro" id="IPR002500">
    <property type="entry name" value="PAPS_reduct_dom"/>
</dbReference>
<evidence type="ECO:0000256" key="4">
    <source>
        <dbReference type="ARBA" id="ARBA00022605"/>
    </source>
</evidence>
<dbReference type="Proteomes" id="UP000774326">
    <property type="component" value="Unassembled WGS sequence"/>
</dbReference>
<comment type="similarity">
    <text evidence="2">Belongs to the PAPS reductase family. CysH subfamily.</text>
</comment>
<evidence type="ECO:0000256" key="5">
    <source>
        <dbReference type="ARBA" id="ARBA00022857"/>
    </source>
</evidence>
<reference evidence="14" key="2">
    <citation type="submission" date="2021-01" db="EMBL/GenBank/DDBJ databases">
        <authorList>
            <person name="Schikora-Tamarit M.A."/>
        </authorList>
    </citation>
    <scope>NUCLEOTIDE SEQUENCE</scope>
    <source>
        <strain evidence="14">CBS2887</strain>
    </source>
</reference>
<protein>
    <recommendedName>
        <fullName evidence="3">phosphoadenylyl-sulfate reductase (thioredoxin)</fullName>
        <ecNumber evidence="3">1.8.4.8</ecNumber>
    </recommendedName>
    <alternativeName>
        <fullName evidence="10">3'-phosphoadenylylsulfate reductase</fullName>
    </alternativeName>
    <alternativeName>
        <fullName evidence="12">PAPS reductase, thioredoxin dependent</fullName>
    </alternativeName>
    <alternativeName>
        <fullName evidence="11">PAdoPS reductase</fullName>
    </alternativeName>
</protein>
<keyword evidence="6" id="KW-0560">Oxidoreductase</keyword>
<comment type="pathway">
    <text evidence="1">Sulfur metabolism; hydrogen sulfide biosynthesis; sulfite from sulfate: step 3/3.</text>
</comment>
<organism evidence="14 15">
    <name type="scientific">Wickerhamomyces pijperi</name>
    <name type="common">Yeast</name>
    <name type="synonym">Pichia pijperi</name>
    <dbReference type="NCBI Taxonomy" id="599730"/>
    <lineage>
        <taxon>Eukaryota</taxon>
        <taxon>Fungi</taxon>
        <taxon>Dikarya</taxon>
        <taxon>Ascomycota</taxon>
        <taxon>Saccharomycotina</taxon>
        <taxon>Saccharomycetes</taxon>
        <taxon>Phaffomycetales</taxon>
        <taxon>Wickerhamomycetaceae</taxon>
        <taxon>Wickerhamomyces</taxon>
    </lineage>
</organism>
<dbReference type="InterPro" id="IPR011800">
    <property type="entry name" value="PAPS_reductase_CysH"/>
</dbReference>
<evidence type="ECO:0000256" key="2">
    <source>
        <dbReference type="ARBA" id="ARBA00009732"/>
    </source>
</evidence>
<dbReference type="HAMAP" id="MF_00063">
    <property type="entry name" value="CysH"/>
    <property type="match status" value="1"/>
</dbReference>
<dbReference type="GO" id="GO:0005737">
    <property type="term" value="C:cytoplasm"/>
    <property type="evidence" value="ECO:0007669"/>
    <property type="project" value="TreeGrafter"/>
</dbReference>
<dbReference type="InterPro" id="IPR004511">
    <property type="entry name" value="PAPS/APS_Rdtase"/>
</dbReference>
<evidence type="ECO:0000313" key="15">
    <source>
        <dbReference type="Proteomes" id="UP000774326"/>
    </source>
</evidence>
<dbReference type="EMBL" id="JAEUBG010005445">
    <property type="protein sequence ID" value="KAH3674880.1"/>
    <property type="molecule type" value="Genomic_DNA"/>
</dbReference>
<dbReference type="PANTHER" id="PTHR46509:SF1">
    <property type="entry name" value="PHOSPHOADENOSINE PHOSPHOSULFATE REDUCTASE"/>
    <property type="match status" value="1"/>
</dbReference>
<dbReference type="AlphaFoldDB" id="A0A9P8PNT1"/>
<dbReference type="FunFam" id="3.40.50.620:FF:000151">
    <property type="entry name" value="Phosphoadenosine phosphosulfate reductase"/>
    <property type="match status" value="1"/>
</dbReference>